<name>A0A517W1R2_9PLAN</name>
<dbReference type="InterPro" id="IPR011042">
    <property type="entry name" value="6-blade_b-propeller_TolB-like"/>
</dbReference>
<dbReference type="PANTHER" id="PTHR47572">
    <property type="entry name" value="LIPOPROTEIN-RELATED"/>
    <property type="match status" value="1"/>
</dbReference>
<keyword evidence="1 4" id="KW-0378">Hydrolase</keyword>
<feature type="chain" id="PRO_5022092097" evidence="2">
    <location>
        <begin position="26"/>
        <end position="346"/>
    </location>
</feature>
<dbReference type="EMBL" id="CP037920">
    <property type="protein sequence ID" value="QDT99190.1"/>
    <property type="molecule type" value="Genomic_DNA"/>
</dbReference>
<sequence precursor="true">MKTLRLTCMILITFVLSLFQSRTQAQDSVNFPTIGEVVRLDPRLDELIDKDAQIQVLSSGFDWSEGPVWIGGAKDGYLLFSDIPKNSVMKWKEGVGASLFLKPSGYTGVVKYGGEPGSNGLLLDQKGRLVSCEHGDRRVSVLTKDGGKRTLVDNYMGKRLNSPNDGVYKSNGDLYFTDPPYGLPNRYDDPRRELDFCGVYRLAKDGTLTLLTKEMTRPNGITFSPDEKTLYVAQSDPKAAIWKAFPVNEDGTLEKGKVLYDATSAVGKLPGLPDGMKTDLKGNIFATGPGGCYVFTPSGDLLGRISTGERTANCAWGGDGSTLYLTADTYLVRIPTKTKGRIGAAQ</sequence>
<dbReference type="AlphaFoldDB" id="A0A517W1R2"/>
<dbReference type="RefSeq" id="WP_232102608.1">
    <property type="nucleotide sequence ID" value="NZ_CP037920.1"/>
</dbReference>
<dbReference type="Gene3D" id="2.120.10.30">
    <property type="entry name" value="TolB, C-terminal domain"/>
    <property type="match status" value="1"/>
</dbReference>
<gene>
    <name evidence="4" type="primary">gnl_4</name>
    <name evidence="4" type="ORF">V144x_47000</name>
</gene>
<dbReference type="EC" id="3.1.1.17" evidence="4"/>
<reference evidence="4 5" key="1">
    <citation type="submission" date="2019-03" db="EMBL/GenBank/DDBJ databases">
        <title>Deep-cultivation of Planctomycetes and their phenomic and genomic characterization uncovers novel biology.</title>
        <authorList>
            <person name="Wiegand S."/>
            <person name="Jogler M."/>
            <person name="Boedeker C."/>
            <person name="Pinto D."/>
            <person name="Vollmers J."/>
            <person name="Rivas-Marin E."/>
            <person name="Kohn T."/>
            <person name="Peeters S.H."/>
            <person name="Heuer A."/>
            <person name="Rast P."/>
            <person name="Oberbeckmann S."/>
            <person name="Bunk B."/>
            <person name="Jeske O."/>
            <person name="Meyerdierks A."/>
            <person name="Storesund J.E."/>
            <person name="Kallscheuer N."/>
            <person name="Luecker S."/>
            <person name="Lage O.M."/>
            <person name="Pohl T."/>
            <person name="Merkel B.J."/>
            <person name="Hornburger P."/>
            <person name="Mueller R.-W."/>
            <person name="Bruemmer F."/>
            <person name="Labrenz M."/>
            <person name="Spormann A.M."/>
            <person name="Op den Camp H."/>
            <person name="Overmann J."/>
            <person name="Amann R."/>
            <person name="Jetten M.S.M."/>
            <person name="Mascher T."/>
            <person name="Medema M.H."/>
            <person name="Devos D.P."/>
            <person name="Kaster A.-K."/>
            <person name="Ovreas L."/>
            <person name="Rohde M."/>
            <person name="Galperin M.Y."/>
            <person name="Jogler C."/>
        </authorList>
    </citation>
    <scope>NUCLEOTIDE SEQUENCE [LARGE SCALE GENOMIC DNA]</scope>
    <source>
        <strain evidence="4 5">V144</strain>
    </source>
</reference>
<evidence type="ECO:0000313" key="5">
    <source>
        <dbReference type="Proteomes" id="UP000318704"/>
    </source>
</evidence>
<dbReference type="Pfam" id="PF08450">
    <property type="entry name" value="SGL"/>
    <property type="match status" value="1"/>
</dbReference>
<dbReference type="GO" id="GO:0004341">
    <property type="term" value="F:gluconolactonase activity"/>
    <property type="evidence" value="ECO:0007669"/>
    <property type="project" value="UniProtKB-EC"/>
</dbReference>
<organism evidence="4 5">
    <name type="scientific">Gimesia aquarii</name>
    <dbReference type="NCBI Taxonomy" id="2527964"/>
    <lineage>
        <taxon>Bacteria</taxon>
        <taxon>Pseudomonadati</taxon>
        <taxon>Planctomycetota</taxon>
        <taxon>Planctomycetia</taxon>
        <taxon>Planctomycetales</taxon>
        <taxon>Planctomycetaceae</taxon>
        <taxon>Gimesia</taxon>
    </lineage>
</organism>
<dbReference type="SUPFAM" id="SSF63829">
    <property type="entry name" value="Calcium-dependent phosphotriesterase"/>
    <property type="match status" value="1"/>
</dbReference>
<keyword evidence="2" id="KW-0732">Signal</keyword>
<dbReference type="InterPro" id="IPR013658">
    <property type="entry name" value="SGL"/>
</dbReference>
<dbReference type="PANTHER" id="PTHR47572:SF4">
    <property type="entry name" value="LACTONASE DRP35"/>
    <property type="match status" value="1"/>
</dbReference>
<accession>A0A517W1R2</accession>
<protein>
    <submittedName>
        <fullName evidence="4">Gluconolactonase</fullName>
        <ecNumber evidence="4">3.1.1.17</ecNumber>
    </submittedName>
</protein>
<evidence type="ECO:0000256" key="1">
    <source>
        <dbReference type="ARBA" id="ARBA00022801"/>
    </source>
</evidence>
<feature type="domain" description="SMP-30/Gluconolactonase/LRE-like region" evidence="3">
    <location>
        <begin position="63"/>
        <end position="327"/>
    </location>
</feature>
<dbReference type="InterPro" id="IPR051262">
    <property type="entry name" value="SMP-30/CGR1_Lactonase"/>
</dbReference>
<evidence type="ECO:0000256" key="2">
    <source>
        <dbReference type="SAM" id="SignalP"/>
    </source>
</evidence>
<dbReference type="Proteomes" id="UP000318704">
    <property type="component" value="Chromosome"/>
</dbReference>
<feature type="signal peptide" evidence="2">
    <location>
        <begin position="1"/>
        <end position="25"/>
    </location>
</feature>
<proteinExistence type="predicted"/>
<dbReference type="KEGG" id="gaw:V144x_47000"/>
<evidence type="ECO:0000259" key="3">
    <source>
        <dbReference type="Pfam" id="PF08450"/>
    </source>
</evidence>
<evidence type="ECO:0000313" key="4">
    <source>
        <dbReference type="EMBL" id="QDT99190.1"/>
    </source>
</evidence>